<feature type="region of interest" description="Disordered" evidence="8">
    <location>
        <begin position="451"/>
        <end position="470"/>
    </location>
</feature>
<dbReference type="EMBL" id="CP027860">
    <property type="protein sequence ID" value="AVP98041.1"/>
    <property type="molecule type" value="Genomic_DNA"/>
</dbReference>
<keyword evidence="3" id="KW-0808">Transferase</keyword>
<dbReference type="Gene3D" id="1.10.510.10">
    <property type="entry name" value="Transferase(Phosphotransferase) domain 1"/>
    <property type="match status" value="1"/>
</dbReference>
<evidence type="ECO:0000313" key="10">
    <source>
        <dbReference type="EMBL" id="AVP98041.1"/>
    </source>
</evidence>
<dbReference type="FunFam" id="1.10.510.10:FF:000021">
    <property type="entry name" value="Serine/threonine protein kinase"/>
    <property type="match status" value="1"/>
</dbReference>
<dbReference type="InterPro" id="IPR008271">
    <property type="entry name" value="Ser/Thr_kinase_AS"/>
</dbReference>
<keyword evidence="5" id="KW-0418">Kinase</keyword>
<dbReference type="Proteomes" id="UP000241074">
    <property type="component" value="Chromosome"/>
</dbReference>
<evidence type="ECO:0000256" key="5">
    <source>
        <dbReference type="ARBA" id="ARBA00022777"/>
    </source>
</evidence>
<keyword evidence="2" id="KW-0723">Serine/threonine-protein kinase</keyword>
<dbReference type="PANTHER" id="PTHR43289">
    <property type="entry name" value="MITOGEN-ACTIVATED PROTEIN KINASE KINASE KINASE 20-RELATED"/>
    <property type="match status" value="1"/>
</dbReference>
<reference evidence="10 11" key="1">
    <citation type="submission" date="2018-03" db="EMBL/GenBank/DDBJ databases">
        <title>Ahniella affigens gen. nov., sp. nov., a gammaproteobacterium isolated from sandy soil near a stream.</title>
        <authorList>
            <person name="Ko Y."/>
            <person name="Kim J.-H."/>
        </authorList>
    </citation>
    <scope>NUCLEOTIDE SEQUENCE [LARGE SCALE GENOMIC DNA]</scope>
    <source>
        <strain evidence="10 11">D13</strain>
    </source>
</reference>
<dbReference type="PROSITE" id="PS50011">
    <property type="entry name" value="PROTEIN_KINASE_DOM"/>
    <property type="match status" value="1"/>
</dbReference>
<reference evidence="10 11" key="2">
    <citation type="submission" date="2018-03" db="EMBL/GenBank/DDBJ databases">
        <authorList>
            <person name="Keele B.F."/>
        </authorList>
    </citation>
    <scope>NUCLEOTIDE SEQUENCE [LARGE SCALE GENOMIC DNA]</scope>
    <source>
        <strain evidence="10 11">D13</strain>
    </source>
</reference>
<accession>A0A2P1PT83</accession>
<dbReference type="GO" id="GO:0005524">
    <property type="term" value="F:ATP binding"/>
    <property type="evidence" value="ECO:0007669"/>
    <property type="project" value="UniProtKB-UniRule"/>
</dbReference>
<gene>
    <name evidence="10" type="ORF">C7S18_12895</name>
</gene>
<feature type="region of interest" description="Disordered" evidence="8">
    <location>
        <begin position="399"/>
        <end position="441"/>
    </location>
</feature>
<dbReference type="InterPro" id="IPR000719">
    <property type="entry name" value="Prot_kinase_dom"/>
</dbReference>
<dbReference type="SMART" id="SM00220">
    <property type="entry name" value="S_TKc"/>
    <property type="match status" value="1"/>
</dbReference>
<name>A0A2P1PT83_9GAMM</name>
<keyword evidence="6 7" id="KW-0067">ATP-binding</keyword>
<sequence length="696" mass="73918">MRSQVGHYEVVCELGRGGMGVVYKGFESALNRYVAIKTLSESLSHDESVKERFLREARSMAQLNDAHIIQIYFIGEDQSQPFFAMEFVEGESLSSFLKREVKLTPEQAAKVIVQTASGLAVAHDKGVVHRDIKPANLMLTTRGNIKIADFGIALAQHDFSKKLTATGEFVGTPGYLSPEVCLGKVVDLRSDIFSLGIVFFEMLTGRMPFTDESPLGLLLEVVRAEIPDVRALNGEVDPEIARILTKMVAKEPENRYQDCHQLIEDLQRHPLVAKGGPITAKAKIPTAAATVVAGMKTPVEAMAAMPSARPSPVPASRPTPMTNPPLPEPPPPASVRPSVLDRPQKSSSAWIWPVAAILVLGLLGGGAFGVKLVWDRFQEAQLAATGNTGSNGLLTGLTDAGNENADTTANNGTVGDEPGTETDPSAETGANDGMLKPSDIIADGKTMAGNSVAAEAGSEPPDGTDTAHTGYAGAAEDDVESDEYDDTAPGIQALAELAEKSEGRREQRIEQAQAAIASGERNIPPRAAAAALRAAAMPPVANVPPRILVIGLGDRGLALAAEKALEDALNERGFLVADEELIDGVDRIIESGRPDIPRLLGILARENGVRAVTIIRAEELGSTPLTYYGQTDTLYSANLTIKTVDVRTKQPVGPQLSQKVDFTNLTANEKAEEAVAEGIDRYVAAMAAYRPTGSGG</sequence>
<dbReference type="PROSITE" id="PS00107">
    <property type="entry name" value="PROTEIN_KINASE_ATP"/>
    <property type="match status" value="1"/>
</dbReference>
<dbReference type="SUPFAM" id="SSF56112">
    <property type="entry name" value="Protein kinase-like (PK-like)"/>
    <property type="match status" value="1"/>
</dbReference>
<feature type="region of interest" description="Disordered" evidence="8">
    <location>
        <begin position="306"/>
        <end position="340"/>
    </location>
</feature>
<feature type="compositionally biased region" description="Pro residues" evidence="8">
    <location>
        <begin position="309"/>
        <end position="334"/>
    </location>
</feature>
<dbReference type="PROSITE" id="PS00108">
    <property type="entry name" value="PROTEIN_KINASE_ST"/>
    <property type="match status" value="1"/>
</dbReference>
<dbReference type="Pfam" id="PF00069">
    <property type="entry name" value="Pkinase"/>
    <property type="match status" value="1"/>
</dbReference>
<dbReference type="InterPro" id="IPR017441">
    <property type="entry name" value="Protein_kinase_ATP_BS"/>
</dbReference>
<protein>
    <recommendedName>
        <fullName evidence="1">non-specific serine/threonine protein kinase</fullName>
        <ecNumber evidence="1">2.7.11.1</ecNumber>
    </recommendedName>
</protein>
<dbReference type="PANTHER" id="PTHR43289:SF6">
    <property type="entry name" value="SERINE_THREONINE-PROTEIN KINASE NEKL-3"/>
    <property type="match status" value="1"/>
</dbReference>
<evidence type="ECO:0000259" key="9">
    <source>
        <dbReference type="PROSITE" id="PS50011"/>
    </source>
</evidence>
<dbReference type="InterPro" id="IPR011009">
    <property type="entry name" value="Kinase-like_dom_sf"/>
</dbReference>
<evidence type="ECO:0000256" key="2">
    <source>
        <dbReference type="ARBA" id="ARBA00022527"/>
    </source>
</evidence>
<evidence type="ECO:0000313" key="11">
    <source>
        <dbReference type="Proteomes" id="UP000241074"/>
    </source>
</evidence>
<feature type="domain" description="Protein kinase" evidence="9">
    <location>
        <begin position="8"/>
        <end position="272"/>
    </location>
</feature>
<evidence type="ECO:0000256" key="8">
    <source>
        <dbReference type="SAM" id="MobiDB-lite"/>
    </source>
</evidence>
<organism evidence="10 11">
    <name type="scientific">Ahniella affigens</name>
    <dbReference type="NCBI Taxonomy" id="2021234"/>
    <lineage>
        <taxon>Bacteria</taxon>
        <taxon>Pseudomonadati</taxon>
        <taxon>Pseudomonadota</taxon>
        <taxon>Gammaproteobacteria</taxon>
        <taxon>Lysobacterales</taxon>
        <taxon>Rhodanobacteraceae</taxon>
        <taxon>Ahniella</taxon>
    </lineage>
</organism>
<evidence type="ECO:0000256" key="3">
    <source>
        <dbReference type="ARBA" id="ARBA00022679"/>
    </source>
</evidence>
<evidence type="ECO:0000256" key="1">
    <source>
        <dbReference type="ARBA" id="ARBA00012513"/>
    </source>
</evidence>
<evidence type="ECO:0000256" key="6">
    <source>
        <dbReference type="ARBA" id="ARBA00022840"/>
    </source>
</evidence>
<dbReference type="RefSeq" id="WP_106891961.1">
    <property type="nucleotide sequence ID" value="NZ_CP027860.1"/>
</dbReference>
<dbReference type="KEGG" id="xba:C7S18_12895"/>
<evidence type="ECO:0000256" key="4">
    <source>
        <dbReference type="ARBA" id="ARBA00022741"/>
    </source>
</evidence>
<dbReference type="AlphaFoldDB" id="A0A2P1PT83"/>
<dbReference type="CDD" id="cd14014">
    <property type="entry name" value="STKc_PknB_like"/>
    <property type="match status" value="1"/>
</dbReference>
<feature type="compositionally biased region" description="Polar residues" evidence="8">
    <location>
        <begin position="404"/>
        <end position="413"/>
    </location>
</feature>
<keyword evidence="11" id="KW-1185">Reference proteome</keyword>
<dbReference type="Gene3D" id="3.30.200.20">
    <property type="entry name" value="Phosphorylase Kinase, domain 1"/>
    <property type="match status" value="1"/>
</dbReference>
<dbReference type="OrthoDB" id="9801841at2"/>
<feature type="binding site" evidence="7">
    <location>
        <position position="37"/>
    </location>
    <ligand>
        <name>ATP</name>
        <dbReference type="ChEBI" id="CHEBI:30616"/>
    </ligand>
</feature>
<dbReference type="GO" id="GO:0004674">
    <property type="term" value="F:protein serine/threonine kinase activity"/>
    <property type="evidence" value="ECO:0007669"/>
    <property type="project" value="UniProtKB-KW"/>
</dbReference>
<dbReference type="EC" id="2.7.11.1" evidence="1"/>
<proteinExistence type="predicted"/>
<keyword evidence="4 7" id="KW-0547">Nucleotide-binding</keyword>
<evidence type="ECO:0000256" key="7">
    <source>
        <dbReference type="PROSITE-ProRule" id="PRU10141"/>
    </source>
</evidence>